<feature type="region of interest" description="Disordered" evidence="1">
    <location>
        <begin position="21"/>
        <end position="45"/>
    </location>
</feature>
<organism evidence="2 3">
    <name type="scientific">Spirosoma terrae</name>
    <dbReference type="NCBI Taxonomy" id="1968276"/>
    <lineage>
        <taxon>Bacteria</taxon>
        <taxon>Pseudomonadati</taxon>
        <taxon>Bacteroidota</taxon>
        <taxon>Cytophagia</taxon>
        <taxon>Cytophagales</taxon>
        <taxon>Cytophagaceae</taxon>
        <taxon>Spirosoma</taxon>
    </lineage>
</organism>
<dbReference type="EMBL" id="JAAFZH010000022">
    <property type="protein sequence ID" value="NDU98957.1"/>
    <property type="molecule type" value="Genomic_DNA"/>
</dbReference>
<protein>
    <submittedName>
        <fullName evidence="2">Uncharacterized protein</fullName>
    </submittedName>
</protein>
<sequence>MPSRQMNAELVDESDQIYTAFRDGPLTPESELLDEGSDSAASPGDDDYAAPFYATSLLSLIQYYQVVTFVLHKELTNKDESSYLDLQ</sequence>
<reference evidence="2 3" key="1">
    <citation type="submission" date="2020-02" db="EMBL/GenBank/DDBJ databases">
        <title>Draft genome sequence of two Spirosoma agri KCTC 52727 and Spirosoma terrae KCTC 52035.</title>
        <authorList>
            <person name="Rojas J."/>
            <person name="Ambika Manirajan B."/>
            <person name="Suarez C."/>
            <person name="Ratering S."/>
            <person name="Schnell S."/>
        </authorList>
    </citation>
    <scope>NUCLEOTIDE SEQUENCE [LARGE SCALE GENOMIC DNA]</scope>
    <source>
        <strain evidence="2 3">KCTC 52035</strain>
    </source>
</reference>
<dbReference type="RefSeq" id="WP_163955091.1">
    <property type="nucleotide sequence ID" value="NZ_JAAFZH010000022.1"/>
</dbReference>
<dbReference type="AlphaFoldDB" id="A0A6L9LGX4"/>
<accession>A0A6L9LGX4</accession>
<evidence type="ECO:0000313" key="3">
    <source>
        <dbReference type="Proteomes" id="UP000474175"/>
    </source>
</evidence>
<dbReference type="Proteomes" id="UP000474175">
    <property type="component" value="Unassembled WGS sequence"/>
</dbReference>
<comment type="caution">
    <text evidence="2">The sequence shown here is derived from an EMBL/GenBank/DDBJ whole genome shotgun (WGS) entry which is preliminary data.</text>
</comment>
<proteinExistence type="predicted"/>
<keyword evidence="3" id="KW-1185">Reference proteome</keyword>
<name>A0A6L9LGX4_9BACT</name>
<evidence type="ECO:0000313" key="2">
    <source>
        <dbReference type="EMBL" id="NDU98957.1"/>
    </source>
</evidence>
<gene>
    <name evidence="2" type="ORF">GK108_29020</name>
</gene>
<evidence type="ECO:0000256" key="1">
    <source>
        <dbReference type="SAM" id="MobiDB-lite"/>
    </source>
</evidence>